<keyword evidence="1" id="KW-1133">Transmembrane helix</keyword>
<evidence type="ECO:0000256" key="1">
    <source>
        <dbReference type="SAM" id="Phobius"/>
    </source>
</evidence>
<feature type="transmembrane region" description="Helical" evidence="1">
    <location>
        <begin position="6"/>
        <end position="37"/>
    </location>
</feature>
<dbReference type="GeneID" id="64766747"/>
<keyword evidence="1" id="KW-0472">Membrane</keyword>
<organism evidence="2 3">
    <name type="scientific">Gordonia phage Stormageddon</name>
    <dbReference type="NCBI Taxonomy" id="2656541"/>
    <lineage>
        <taxon>Viruses</taxon>
        <taxon>Duplodnaviria</taxon>
        <taxon>Heunggongvirae</taxon>
        <taxon>Uroviricota</taxon>
        <taxon>Caudoviricetes</taxon>
        <taxon>Stormageddonvirus</taxon>
        <taxon>Stormageddonvirus Stormageddon</taxon>
    </lineage>
</organism>
<protein>
    <submittedName>
        <fullName evidence="2">Uncharacterized protein</fullName>
    </submittedName>
</protein>
<proteinExistence type="predicted"/>
<dbReference type="KEGG" id="vg:64766747"/>
<dbReference type="Proteomes" id="UP000423065">
    <property type="component" value="Segment"/>
</dbReference>
<sequence length="52" mass="5678">MIILGVILLVLGLLLGIPVLWYIGLALIIIGALLWILSASGRPIGGRPYRYY</sequence>
<keyword evidence="3" id="KW-1185">Reference proteome</keyword>
<dbReference type="RefSeq" id="YP_010059514.1">
    <property type="nucleotide sequence ID" value="NC_054726.1"/>
</dbReference>
<name>A0A649VRM4_9CAUD</name>
<gene>
    <name evidence="2" type="primary">38</name>
    <name evidence="2" type="ORF">SEA_STORMAGEDDON_38</name>
</gene>
<reference evidence="2 3" key="1">
    <citation type="submission" date="2019-10" db="EMBL/GenBank/DDBJ databases">
        <authorList>
            <person name="Garlena R.A."/>
            <person name="Russell D.A."/>
            <person name="Pope W.H."/>
            <person name="Jacobs-Sera D."/>
            <person name="Hatfull G.F."/>
        </authorList>
    </citation>
    <scope>NUCLEOTIDE SEQUENCE [LARGE SCALE GENOMIC DNA]</scope>
</reference>
<dbReference type="EMBL" id="MN586040">
    <property type="protein sequence ID" value="QGJ94901.1"/>
    <property type="molecule type" value="Genomic_DNA"/>
</dbReference>
<accession>A0A649VRM4</accession>
<evidence type="ECO:0000313" key="3">
    <source>
        <dbReference type="Proteomes" id="UP000423065"/>
    </source>
</evidence>
<evidence type="ECO:0000313" key="2">
    <source>
        <dbReference type="EMBL" id="QGJ94901.1"/>
    </source>
</evidence>
<keyword evidence="1" id="KW-0812">Transmembrane</keyword>